<reference evidence="2" key="1">
    <citation type="journal article" date="2019" name="bioRxiv">
        <title>The Genome of the Zebra Mussel, Dreissena polymorpha: A Resource for Invasive Species Research.</title>
        <authorList>
            <person name="McCartney M.A."/>
            <person name="Auch B."/>
            <person name="Kono T."/>
            <person name="Mallez S."/>
            <person name="Zhang Y."/>
            <person name="Obille A."/>
            <person name="Becker A."/>
            <person name="Abrahante J.E."/>
            <person name="Garbe J."/>
            <person name="Badalamenti J.P."/>
            <person name="Herman A."/>
            <person name="Mangelson H."/>
            <person name="Liachko I."/>
            <person name="Sullivan S."/>
            <person name="Sone E.D."/>
            <person name="Koren S."/>
            <person name="Silverstein K.A.T."/>
            <person name="Beckman K.B."/>
            <person name="Gohl D.M."/>
        </authorList>
    </citation>
    <scope>NUCLEOTIDE SEQUENCE</scope>
    <source>
        <strain evidence="2">Duluth1</strain>
        <tissue evidence="2">Whole animal</tissue>
    </source>
</reference>
<dbReference type="Proteomes" id="UP000828390">
    <property type="component" value="Unassembled WGS sequence"/>
</dbReference>
<comment type="caution">
    <text evidence="2">The sequence shown here is derived from an EMBL/GenBank/DDBJ whole genome shotgun (WGS) entry which is preliminary data.</text>
</comment>
<proteinExistence type="predicted"/>
<evidence type="ECO:0000313" key="3">
    <source>
        <dbReference type="Proteomes" id="UP000828390"/>
    </source>
</evidence>
<organism evidence="2 3">
    <name type="scientific">Dreissena polymorpha</name>
    <name type="common">Zebra mussel</name>
    <name type="synonym">Mytilus polymorpha</name>
    <dbReference type="NCBI Taxonomy" id="45954"/>
    <lineage>
        <taxon>Eukaryota</taxon>
        <taxon>Metazoa</taxon>
        <taxon>Spiralia</taxon>
        <taxon>Lophotrochozoa</taxon>
        <taxon>Mollusca</taxon>
        <taxon>Bivalvia</taxon>
        <taxon>Autobranchia</taxon>
        <taxon>Heteroconchia</taxon>
        <taxon>Euheterodonta</taxon>
        <taxon>Imparidentia</taxon>
        <taxon>Neoheterodontei</taxon>
        <taxon>Myida</taxon>
        <taxon>Dreissenoidea</taxon>
        <taxon>Dreissenidae</taxon>
        <taxon>Dreissena</taxon>
    </lineage>
</organism>
<gene>
    <name evidence="2" type="ORF">DPMN_160799</name>
</gene>
<reference evidence="2" key="2">
    <citation type="submission" date="2020-11" db="EMBL/GenBank/DDBJ databases">
        <authorList>
            <person name="McCartney M.A."/>
            <person name="Auch B."/>
            <person name="Kono T."/>
            <person name="Mallez S."/>
            <person name="Becker A."/>
            <person name="Gohl D.M."/>
            <person name="Silverstein K.A.T."/>
            <person name="Koren S."/>
            <person name="Bechman K.B."/>
            <person name="Herman A."/>
            <person name="Abrahante J.E."/>
            <person name="Garbe J."/>
        </authorList>
    </citation>
    <scope>NUCLEOTIDE SEQUENCE</scope>
    <source>
        <strain evidence="2">Duluth1</strain>
        <tissue evidence="2">Whole animal</tissue>
    </source>
</reference>
<protein>
    <submittedName>
        <fullName evidence="2">Uncharacterized protein</fullName>
    </submittedName>
</protein>
<accession>A0A9D4EM86</accession>
<evidence type="ECO:0000313" key="2">
    <source>
        <dbReference type="EMBL" id="KAH3782877.1"/>
    </source>
</evidence>
<sequence length="50" mass="5385">MVSSSHSLYVGTLVYTSGNVVIHLDSPQELRPASTRVEPRTHTIGPPLSP</sequence>
<evidence type="ECO:0000256" key="1">
    <source>
        <dbReference type="SAM" id="MobiDB-lite"/>
    </source>
</evidence>
<dbReference type="AlphaFoldDB" id="A0A9D4EM86"/>
<keyword evidence="3" id="KW-1185">Reference proteome</keyword>
<name>A0A9D4EM86_DREPO</name>
<feature type="region of interest" description="Disordered" evidence="1">
    <location>
        <begin position="30"/>
        <end position="50"/>
    </location>
</feature>
<dbReference type="EMBL" id="JAIWYP010000008">
    <property type="protein sequence ID" value="KAH3782877.1"/>
    <property type="molecule type" value="Genomic_DNA"/>
</dbReference>